<dbReference type="AlphaFoldDB" id="A0A317MTN9"/>
<dbReference type="GO" id="GO:0016491">
    <property type="term" value="F:oxidoreductase activity"/>
    <property type="evidence" value="ECO:0007669"/>
    <property type="project" value="UniProtKB-UniRule"/>
</dbReference>
<dbReference type="PANTHER" id="PTHR43821">
    <property type="entry name" value="NAD(P)H NITROREDUCTASE YDJA-RELATED"/>
    <property type="match status" value="1"/>
</dbReference>
<evidence type="ECO:0000313" key="10">
    <source>
        <dbReference type="EMBL" id="PWV61004.1"/>
    </source>
</evidence>
<dbReference type="Gene3D" id="3.40.109.10">
    <property type="entry name" value="NADH Oxidase"/>
    <property type="match status" value="1"/>
</dbReference>
<dbReference type="InterPro" id="IPR026021">
    <property type="entry name" value="YdjA-like"/>
</dbReference>
<feature type="binding site" description="in other chain" evidence="8">
    <location>
        <begin position="18"/>
        <end position="20"/>
    </location>
    <ligand>
        <name>FMN</name>
        <dbReference type="ChEBI" id="CHEBI:58210"/>
        <note>ligand shared between dimeric partners</note>
    </ligand>
</feature>
<proteinExistence type="inferred from homology"/>
<gene>
    <name evidence="10" type="ORF">C7443_10618</name>
</gene>
<evidence type="ECO:0000256" key="3">
    <source>
        <dbReference type="ARBA" id="ARBA00022643"/>
    </source>
</evidence>
<dbReference type="Proteomes" id="UP000246569">
    <property type="component" value="Unassembled WGS sequence"/>
</dbReference>
<sequence length="190" mass="20592">MAELSPADDPALTLLLTRRSCHALVAPAPDDAELELILRAALRAPDFQHLRPFRFLAARDEGLQRLGAALHRAAVRGERPQAEIERAPRMPLRAPLVIVVIASPQPSDIVPVFDQELCAASCVLMMQLAACALGYGGVWRSGWPMHTPATARELGLAADERIVGFLYLGTPRQPLPPPAAEDPAAFLSWI</sequence>
<dbReference type="InterPro" id="IPR052530">
    <property type="entry name" value="NAD(P)H_nitroreductase"/>
</dbReference>
<dbReference type="CDD" id="cd02135">
    <property type="entry name" value="YdjA-like"/>
    <property type="match status" value="1"/>
</dbReference>
<evidence type="ECO:0000256" key="1">
    <source>
        <dbReference type="ARBA" id="ARBA00007118"/>
    </source>
</evidence>
<comment type="caution">
    <text evidence="10">The sequence shown here is derived from an EMBL/GenBank/DDBJ whole genome shotgun (WGS) entry which is preliminary data.</text>
</comment>
<keyword evidence="4 7" id="KW-0521">NADP</keyword>
<name>A0A317MTN9_9GAMM</name>
<evidence type="ECO:0000256" key="7">
    <source>
        <dbReference type="PIRNR" id="PIRNR000232"/>
    </source>
</evidence>
<keyword evidence="2 7" id="KW-0285">Flavoprotein</keyword>
<reference evidence="10 11" key="1">
    <citation type="submission" date="2018-05" db="EMBL/GenBank/DDBJ databases">
        <title>Genomic Encyclopedia of Type Strains, Phase IV (KMG-IV): sequencing the most valuable type-strain genomes for metagenomic binning, comparative biology and taxonomic classification.</title>
        <authorList>
            <person name="Goeker M."/>
        </authorList>
    </citation>
    <scope>NUCLEOTIDE SEQUENCE [LARGE SCALE GENOMIC DNA]</scope>
    <source>
        <strain evidence="10 11">DSM 23606</strain>
    </source>
</reference>
<evidence type="ECO:0000313" key="11">
    <source>
        <dbReference type="Proteomes" id="UP000246569"/>
    </source>
</evidence>
<evidence type="ECO:0000256" key="6">
    <source>
        <dbReference type="ARBA" id="ARBA00023027"/>
    </source>
</evidence>
<feature type="domain" description="Nitroreductase" evidence="9">
    <location>
        <begin position="16"/>
        <end position="169"/>
    </location>
</feature>
<dbReference type="EC" id="1.-.-.-" evidence="7"/>
<comment type="cofactor">
    <cofactor evidence="8">
        <name>FMN</name>
        <dbReference type="ChEBI" id="CHEBI:58210"/>
    </cofactor>
    <text evidence="8">Binds 1 FMN per subunit.</text>
</comment>
<protein>
    <recommendedName>
        <fullName evidence="7">Putative NAD(P)H nitroreductase</fullName>
        <ecNumber evidence="7">1.-.-.-</ecNumber>
    </recommendedName>
</protein>
<evidence type="ECO:0000256" key="2">
    <source>
        <dbReference type="ARBA" id="ARBA00022630"/>
    </source>
</evidence>
<dbReference type="PANTHER" id="PTHR43821:SF1">
    <property type="entry name" value="NAD(P)H NITROREDUCTASE YDJA-RELATED"/>
    <property type="match status" value="1"/>
</dbReference>
<accession>A0A317MTN9</accession>
<comment type="similarity">
    <text evidence="1 7">Belongs to the nitroreductase family.</text>
</comment>
<dbReference type="Pfam" id="PF00881">
    <property type="entry name" value="Nitroreductase"/>
    <property type="match status" value="1"/>
</dbReference>
<dbReference type="InterPro" id="IPR000415">
    <property type="entry name" value="Nitroreductase-like"/>
</dbReference>
<evidence type="ECO:0000259" key="9">
    <source>
        <dbReference type="Pfam" id="PF00881"/>
    </source>
</evidence>
<feature type="binding site" description="in other chain" evidence="8">
    <location>
        <begin position="139"/>
        <end position="141"/>
    </location>
    <ligand>
        <name>FMN</name>
        <dbReference type="ChEBI" id="CHEBI:58210"/>
        <note>ligand shared between dimeric partners</note>
    </ligand>
</feature>
<evidence type="ECO:0000256" key="8">
    <source>
        <dbReference type="PIRSR" id="PIRSR000232-1"/>
    </source>
</evidence>
<evidence type="ECO:0000256" key="5">
    <source>
        <dbReference type="ARBA" id="ARBA00023002"/>
    </source>
</evidence>
<dbReference type="PIRSF" id="PIRSF000232">
    <property type="entry name" value="YdjA"/>
    <property type="match status" value="1"/>
</dbReference>
<organism evidence="10 11">
    <name type="scientific">Plasticicumulans acidivorans</name>
    <dbReference type="NCBI Taxonomy" id="886464"/>
    <lineage>
        <taxon>Bacteria</taxon>
        <taxon>Pseudomonadati</taxon>
        <taxon>Pseudomonadota</taxon>
        <taxon>Gammaproteobacteria</taxon>
        <taxon>Candidatus Competibacteraceae</taxon>
        <taxon>Plasticicumulans</taxon>
    </lineage>
</organism>
<keyword evidence="6 7" id="KW-0520">NAD</keyword>
<evidence type="ECO:0000256" key="4">
    <source>
        <dbReference type="ARBA" id="ARBA00022857"/>
    </source>
</evidence>
<keyword evidence="11" id="KW-1185">Reference proteome</keyword>
<keyword evidence="3 7" id="KW-0288">FMN</keyword>
<feature type="binding site" evidence="8">
    <location>
        <position position="43"/>
    </location>
    <ligand>
        <name>FMN</name>
        <dbReference type="ChEBI" id="CHEBI:58210"/>
        <note>ligand shared between dimeric partners</note>
    </ligand>
</feature>
<dbReference type="EMBL" id="QGTJ01000006">
    <property type="protein sequence ID" value="PWV61004.1"/>
    <property type="molecule type" value="Genomic_DNA"/>
</dbReference>
<dbReference type="InterPro" id="IPR029479">
    <property type="entry name" value="Nitroreductase"/>
</dbReference>
<dbReference type="SUPFAM" id="SSF55469">
    <property type="entry name" value="FMN-dependent nitroreductase-like"/>
    <property type="match status" value="1"/>
</dbReference>
<dbReference type="RefSeq" id="WP_246004627.1">
    <property type="nucleotide sequence ID" value="NZ_QGTJ01000006.1"/>
</dbReference>
<keyword evidence="5 7" id="KW-0560">Oxidoreductase</keyword>